<dbReference type="Proteomes" id="UP000217163">
    <property type="component" value="Unassembled WGS sequence"/>
</dbReference>
<gene>
    <name evidence="1" type="ORF">CFN58_15360</name>
</gene>
<protein>
    <submittedName>
        <fullName evidence="1">Uncharacterized protein</fullName>
    </submittedName>
</protein>
<evidence type="ECO:0000313" key="1">
    <source>
        <dbReference type="EMBL" id="OZI85950.1"/>
    </source>
</evidence>
<organism evidence="1 2">
    <name type="scientific">Pseudomonas avellanae</name>
    <dbReference type="NCBI Taxonomy" id="46257"/>
    <lineage>
        <taxon>Bacteria</taxon>
        <taxon>Pseudomonadati</taxon>
        <taxon>Pseudomonadota</taxon>
        <taxon>Gammaproteobacteria</taxon>
        <taxon>Pseudomonadales</taxon>
        <taxon>Pseudomonadaceae</taxon>
        <taxon>Pseudomonas</taxon>
    </lineage>
</organism>
<comment type="caution">
    <text evidence="1">The sequence shown here is derived from an EMBL/GenBank/DDBJ whole genome shotgun (WGS) entry which is preliminary data.</text>
</comment>
<sequence>MKLQSKRGRCLHFSDGVQCNEIISAHSIQKRGQLGLIAEDGHVYRVNADLSTLKETGGKPLPKKIGVNRASTFPGMCKQHDNKLFSPIDDRPLSIDPHQVALYAYRSICREYFVKENASKSLTEMFKHPGLGVEQRQMLAGAAYGQSLGFKRLKRHKLIYDHCLSASDFTGLKFIIFGSTSRCSLQASGLIFPDFDFQGRQLQDLSPETKNLDLLVFFTAPTEYGWAFVLAWHESSDLSCERFVYSLAESGRGVGKIEDMLLRFSLACCENHAIRISWWDSLDTVAKSQALDFMAFMADPTLGIRSDYLVAGCEGLADWSFDNVRDVR</sequence>
<reference evidence="2" key="1">
    <citation type="journal article" date="2016" name="Sci. Rep.">
        <title>Genome analysis of the kiwifruit canker pathogen Pseudomonas syringae pv. actinidiae biovar 5.</title>
        <authorList>
            <person name="Fujikawa T."/>
            <person name="Sawada H."/>
        </authorList>
    </citation>
    <scope>NUCLEOTIDE SEQUENCE [LARGE SCALE GENOMIC DNA]</scope>
    <source>
        <strain evidence="2">MAFF 212061</strain>
    </source>
</reference>
<dbReference type="AlphaFoldDB" id="A0A261WIX2"/>
<evidence type="ECO:0000313" key="2">
    <source>
        <dbReference type="Proteomes" id="UP000217163"/>
    </source>
</evidence>
<name>A0A261WIX2_9PSED</name>
<proteinExistence type="predicted"/>
<accession>A0A261WIX2</accession>
<dbReference type="EMBL" id="NKQU01000565">
    <property type="protein sequence ID" value="OZI85950.1"/>
    <property type="molecule type" value="Genomic_DNA"/>
</dbReference>